<dbReference type="InterPro" id="IPR028082">
    <property type="entry name" value="Peripla_BP_I"/>
</dbReference>
<comment type="caution">
    <text evidence="1">The sequence shown here is derived from an EMBL/GenBank/DDBJ whole genome shotgun (WGS) entry which is preliminary data.</text>
</comment>
<evidence type="ECO:0000313" key="1">
    <source>
        <dbReference type="EMBL" id="CAD7767288.1"/>
    </source>
</evidence>
<dbReference type="AlphaFoldDB" id="A0A812A152"/>
<dbReference type="EMBL" id="CAJHZY010000119">
    <property type="protein sequence ID" value="CAD7767288.1"/>
    <property type="molecule type" value="Genomic_DNA"/>
</dbReference>
<reference evidence="1" key="1">
    <citation type="submission" date="2020-12" db="EMBL/GenBank/DDBJ databases">
        <authorList>
            <person name="Hahn C.J."/>
            <person name="Laso-Perez R."/>
            <person name="Vulcano F."/>
            <person name="Vaziourakis K.-M."/>
            <person name="Stokke R."/>
            <person name="Steen I.H."/>
            <person name="Teske A."/>
            <person name="Boetius A."/>
            <person name="Liebeke M."/>
            <person name="Amann R."/>
            <person name="Knittel K."/>
        </authorList>
    </citation>
    <scope>NUCLEOTIDE SEQUENCE</scope>
    <source>
        <strain evidence="1">Gfbio:c6db26ca-90af-429b-aeed-0e3e8aed0b5e:GoM-Arc1_AMV-AAA_792_C10</strain>
    </source>
</reference>
<sequence length="300" mass="35609">MEDAYGIIDTIGDVDIIIGPIYGEPFKVVAKYASDNGIPIVNPLSKRKEIVETNSDVYKVSSSIKPELKAIAKYVNNNYPDSTNIFIIRNNWYWHEDEFAYLKQELNDVNNGANINFKNIIDIEYQKDSLNPMTADTMFFEKQNVVIGLTDNKVFSLELMRHLNELKDSVNIVSVFGLSSWQNYNIDNRFRMSLDLHLFGSEYLDYSTEESKWFVRKYRKLYNTEPFRSKYAFKGYDITYYFLSAMFRYGNDFGRCMKYHDVNTIETHMMFEENEYNNYENKYMQGLRYYRFKLQAIKEE</sequence>
<evidence type="ECO:0000313" key="2">
    <source>
        <dbReference type="Proteomes" id="UP000614580"/>
    </source>
</evidence>
<gene>
    <name evidence="1" type="ORF">DNFNHJIP_00696</name>
</gene>
<accession>A0A812A152</accession>
<name>A0A812A152_9EURY</name>
<proteinExistence type="predicted"/>
<dbReference type="Proteomes" id="UP000614580">
    <property type="component" value="Unassembled WGS sequence"/>
</dbReference>
<dbReference type="SUPFAM" id="SSF53822">
    <property type="entry name" value="Periplasmic binding protein-like I"/>
    <property type="match status" value="1"/>
</dbReference>
<organism evidence="1 2">
    <name type="scientific">Candidatus Argoarchaeum ethanivorans</name>
    <dbReference type="NCBI Taxonomy" id="2608793"/>
    <lineage>
        <taxon>Archaea</taxon>
        <taxon>Methanobacteriati</taxon>
        <taxon>Methanobacteriota</taxon>
        <taxon>Stenosarchaea group</taxon>
        <taxon>Methanomicrobia</taxon>
        <taxon>Methanosarcinales</taxon>
        <taxon>Methanosarcinales incertae sedis</taxon>
        <taxon>GOM Arc I cluster</taxon>
        <taxon>Candidatus Argoarchaeum</taxon>
    </lineage>
</organism>
<evidence type="ECO:0008006" key="3">
    <source>
        <dbReference type="Google" id="ProtNLM"/>
    </source>
</evidence>
<dbReference type="Gene3D" id="3.40.50.2300">
    <property type="match status" value="2"/>
</dbReference>
<protein>
    <recommendedName>
        <fullName evidence="3">Leucine-binding protein domain-containing protein</fullName>
    </recommendedName>
</protein>